<dbReference type="CDD" id="cd05251">
    <property type="entry name" value="NmrA_like_SDR_a"/>
    <property type="match status" value="1"/>
</dbReference>
<dbReference type="AlphaFoldDB" id="A0A0C3CD44"/>
<dbReference type="InterPro" id="IPR051164">
    <property type="entry name" value="NmrA-like_oxidored"/>
</dbReference>
<dbReference type="GO" id="GO:0005634">
    <property type="term" value="C:nucleus"/>
    <property type="evidence" value="ECO:0007669"/>
    <property type="project" value="TreeGrafter"/>
</dbReference>
<evidence type="ECO:0000256" key="3">
    <source>
        <dbReference type="ARBA" id="ARBA00023002"/>
    </source>
</evidence>
<dbReference type="PANTHER" id="PTHR42748">
    <property type="entry name" value="NITROGEN METABOLITE REPRESSION PROTEIN NMRA FAMILY MEMBER"/>
    <property type="match status" value="1"/>
</dbReference>
<keyword evidence="2" id="KW-0521">NADP</keyword>
<dbReference type="GO" id="GO:0016491">
    <property type="term" value="F:oxidoreductase activity"/>
    <property type="evidence" value="ECO:0007669"/>
    <property type="project" value="UniProtKB-KW"/>
</dbReference>
<dbReference type="HOGENOM" id="CLU_007383_8_1_1"/>
<protein>
    <recommendedName>
        <fullName evidence="4">NmrA-like domain-containing protein</fullName>
    </recommendedName>
</protein>
<reference evidence="6" key="2">
    <citation type="submission" date="2015-01" db="EMBL/GenBank/DDBJ databases">
        <title>Evolutionary Origins and Diversification of the Mycorrhizal Mutualists.</title>
        <authorList>
            <consortium name="DOE Joint Genome Institute"/>
            <consortium name="Mycorrhizal Genomics Consortium"/>
            <person name="Kohler A."/>
            <person name="Kuo A."/>
            <person name="Nagy L.G."/>
            <person name="Floudas D."/>
            <person name="Copeland A."/>
            <person name="Barry K.W."/>
            <person name="Cichocki N."/>
            <person name="Veneault-Fourrey C."/>
            <person name="LaButti K."/>
            <person name="Lindquist E.A."/>
            <person name="Lipzen A."/>
            <person name="Lundell T."/>
            <person name="Morin E."/>
            <person name="Murat C."/>
            <person name="Riley R."/>
            <person name="Ohm R."/>
            <person name="Sun H."/>
            <person name="Tunlid A."/>
            <person name="Henrissat B."/>
            <person name="Grigoriev I.V."/>
            <person name="Hibbett D.S."/>
            <person name="Martin F."/>
        </authorList>
    </citation>
    <scope>NUCLEOTIDE SEQUENCE [LARGE SCALE GENOMIC DNA]</scope>
    <source>
        <strain evidence="6">Zn</strain>
    </source>
</reference>
<reference evidence="5 6" key="1">
    <citation type="submission" date="2014-04" db="EMBL/GenBank/DDBJ databases">
        <authorList>
            <consortium name="DOE Joint Genome Institute"/>
            <person name="Kuo A."/>
            <person name="Martino E."/>
            <person name="Perotto S."/>
            <person name="Kohler A."/>
            <person name="Nagy L.G."/>
            <person name="Floudas D."/>
            <person name="Copeland A."/>
            <person name="Barry K.W."/>
            <person name="Cichocki N."/>
            <person name="Veneault-Fourrey C."/>
            <person name="LaButti K."/>
            <person name="Lindquist E.A."/>
            <person name="Lipzen A."/>
            <person name="Lundell T."/>
            <person name="Morin E."/>
            <person name="Murat C."/>
            <person name="Sun H."/>
            <person name="Tunlid A."/>
            <person name="Henrissat B."/>
            <person name="Grigoriev I.V."/>
            <person name="Hibbett D.S."/>
            <person name="Martin F."/>
            <person name="Nordberg H.P."/>
            <person name="Cantor M.N."/>
            <person name="Hua S.X."/>
        </authorList>
    </citation>
    <scope>NUCLEOTIDE SEQUENCE [LARGE SCALE GENOMIC DNA]</scope>
    <source>
        <strain evidence="5 6">Zn</strain>
    </source>
</reference>
<name>A0A0C3CD44_OIDMZ</name>
<evidence type="ECO:0000256" key="2">
    <source>
        <dbReference type="ARBA" id="ARBA00022857"/>
    </source>
</evidence>
<dbReference type="STRING" id="913774.A0A0C3CD44"/>
<dbReference type="Proteomes" id="UP000054321">
    <property type="component" value="Unassembled WGS sequence"/>
</dbReference>
<dbReference type="SUPFAM" id="SSF51735">
    <property type="entry name" value="NAD(P)-binding Rossmann-fold domains"/>
    <property type="match status" value="1"/>
</dbReference>
<evidence type="ECO:0000259" key="4">
    <source>
        <dbReference type="Pfam" id="PF05368"/>
    </source>
</evidence>
<evidence type="ECO:0000313" key="6">
    <source>
        <dbReference type="Proteomes" id="UP000054321"/>
    </source>
</evidence>
<accession>A0A0C3CD44</accession>
<evidence type="ECO:0000256" key="1">
    <source>
        <dbReference type="ARBA" id="ARBA00006328"/>
    </source>
</evidence>
<dbReference type="Gene3D" id="3.40.50.720">
    <property type="entry name" value="NAD(P)-binding Rossmann-like Domain"/>
    <property type="match status" value="1"/>
</dbReference>
<dbReference type="OrthoDB" id="3358371at2759"/>
<gene>
    <name evidence="5" type="ORF">OIDMADRAFT_182985</name>
</gene>
<feature type="domain" description="NmrA-like" evidence="4">
    <location>
        <begin position="5"/>
        <end position="313"/>
    </location>
</feature>
<dbReference type="Gene3D" id="3.90.25.10">
    <property type="entry name" value="UDP-galactose 4-epimerase, domain 1"/>
    <property type="match status" value="1"/>
</dbReference>
<dbReference type="EMBL" id="KN832883">
    <property type="protein sequence ID" value="KIM96878.1"/>
    <property type="molecule type" value="Genomic_DNA"/>
</dbReference>
<dbReference type="Pfam" id="PF05368">
    <property type="entry name" value="NmrA"/>
    <property type="match status" value="1"/>
</dbReference>
<dbReference type="InParanoid" id="A0A0C3CD44"/>
<evidence type="ECO:0000313" key="5">
    <source>
        <dbReference type="EMBL" id="KIM96878.1"/>
    </source>
</evidence>
<dbReference type="InterPro" id="IPR008030">
    <property type="entry name" value="NmrA-like"/>
</dbReference>
<proteinExistence type="inferred from homology"/>
<organism evidence="5 6">
    <name type="scientific">Oidiodendron maius (strain Zn)</name>
    <dbReference type="NCBI Taxonomy" id="913774"/>
    <lineage>
        <taxon>Eukaryota</taxon>
        <taxon>Fungi</taxon>
        <taxon>Dikarya</taxon>
        <taxon>Ascomycota</taxon>
        <taxon>Pezizomycotina</taxon>
        <taxon>Leotiomycetes</taxon>
        <taxon>Leotiomycetes incertae sedis</taxon>
        <taxon>Myxotrichaceae</taxon>
        <taxon>Oidiodendron</taxon>
    </lineage>
</organism>
<keyword evidence="6" id="KW-1185">Reference proteome</keyword>
<dbReference type="PANTHER" id="PTHR42748:SF30">
    <property type="entry name" value="NMRA-LIKE DOMAIN-CONTAINING PROTEIN"/>
    <property type="match status" value="1"/>
</dbReference>
<dbReference type="InterPro" id="IPR036291">
    <property type="entry name" value="NAD(P)-bd_dom_sf"/>
</dbReference>
<keyword evidence="3" id="KW-0560">Oxidoreductase</keyword>
<comment type="similarity">
    <text evidence="1">Belongs to the NmrA-type oxidoreductase family.</text>
</comment>
<sequence length="320" mass="34231">MSSDKKVITVFGATGNQGGSVITALLSNSEIASTHTIRGVTRDPSKPSAQKLKSKGVEPIKADLDDLSSLVSALAGSYSVFAVTNYWGTMSKSTEIIQGKNIVDACISTGVKHLVWSSLPGATALTNGLLKNIEHFDSKAEVSAYAESKKAKAGMWVTHLMPGFYMQSLKSAIQKDPKTGISTMFSPWIEATTNIPLLDIVSDTGKFVAGALVLGSASDGKFVQGVSQWSTPGEVVRAISAVTGEKTVFQEMPVDAWEEFLQLPPHARTELGENMVLIRDFSYYGKGSQSKQSESDAFVHAVKGQKLTTLAEFVGANWTE</sequence>